<evidence type="ECO:0008006" key="4">
    <source>
        <dbReference type="Google" id="ProtNLM"/>
    </source>
</evidence>
<dbReference type="OrthoDB" id="439046at2759"/>
<dbReference type="EMBL" id="JAHUZN010000006">
    <property type="protein sequence ID" value="KAG8491197.1"/>
    <property type="molecule type" value="Genomic_DNA"/>
</dbReference>
<dbReference type="PANTHER" id="PTHR26312">
    <property type="entry name" value="TETRATRICOPEPTIDE REPEAT PROTEIN 5"/>
    <property type="match status" value="1"/>
</dbReference>
<evidence type="ECO:0000313" key="3">
    <source>
        <dbReference type="Proteomes" id="UP000701853"/>
    </source>
</evidence>
<gene>
    <name evidence="2" type="ORF">CXB51_014301</name>
</gene>
<proteinExistence type="predicted"/>
<name>A0A8J6CXL7_9ROSI</name>
<evidence type="ECO:0000313" key="2">
    <source>
        <dbReference type="EMBL" id="KAG8491197.1"/>
    </source>
</evidence>
<comment type="caution">
    <text evidence="2">The sequence shown here is derived from an EMBL/GenBank/DDBJ whole genome shotgun (WGS) entry which is preliminary data.</text>
</comment>
<organism evidence="2 3">
    <name type="scientific">Gossypium anomalum</name>
    <dbReference type="NCBI Taxonomy" id="47600"/>
    <lineage>
        <taxon>Eukaryota</taxon>
        <taxon>Viridiplantae</taxon>
        <taxon>Streptophyta</taxon>
        <taxon>Embryophyta</taxon>
        <taxon>Tracheophyta</taxon>
        <taxon>Spermatophyta</taxon>
        <taxon>Magnoliopsida</taxon>
        <taxon>eudicotyledons</taxon>
        <taxon>Gunneridae</taxon>
        <taxon>Pentapetalae</taxon>
        <taxon>rosids</taxon>
        <taxon>malvids</taxon>
        <taxon>Malvales</taxon>
        <taxon>Malvaceae</taxon>
        <taxon>Malvoideae</taxon>
        <taxon>Gossypium</taxon>
    </lineage>
</organism>
<protein>
    <recommendedName>
        <fullName evidence="4">Tetratricopeptide repeat (TPR)-like superfamily protein</fullName>
    </recommendedName>
</protein>
<dbReference type="AlphaFoldDB" id="A0A8J6CXL7"/>
<reference evidence="2 3" key="1">
    <citation type="journal article" date="2021" name="bioRxiv">
        <title>The Gossypium anomalum genome as a resource for cotton improvement and evolutionary analysis of hybrid incompatibility.</title>
        <authorList>
            <person name="Grover C.E."/>
            <person name="Yuan D."/>
            <person name="Arick M.A."/>
            <person name="Miller E.R."/>
            <person name="Hu G."/>
            <person name="Peterson D.G."/>
            <person name="Wendel J.F."/>
            <person name="Udall J.A."/>
        </authorList>
    </citation>
    <scope>NUCLEOTIDE SEQUENCE [LARGE SCALE GENOMIC DNA]</scope>
    <source>
        <strain evidence="2">JFW-Udall</strain>
        <tissue evidence="2">Leaf</tissue>
    </source>
</reference>
<feature type="compositionally biased region" description="Basic and acidic residues" evidence="1">
    <location>
        <begin position="258"/>
        <end position="267"/>
    </location>
</feature>
<dbReference type="SUPFAM" id="SSF48452">
    <property type="entry name" value="TPR-like"/>
    <property type="match status" value="1"/>
</dbReference>
<accession>A0A8J6CXL7</accession>
<dbReference type="InterPro" id="IPR011990">
    <property type="entry name" value="TPR-like_helical_dom_sf"/>
</dbReference>
<feature type="compositionally biased region" description="Pro residues" evidence="1">
    <location>
        <begin position="276"/>
        <end position="290"/>
    </location>
</feature>
<feature type="compositionally biased region" description="Polar residues" evidence="1">
    <location>
        <begin position="43"/>
        <end position="52"/>
    </location>
</feature>
<dbReference type="PANTHER" id="PTHR26312:SF181">
    <property type="entry name" value="TETRATRICOPEPTIDE REPEAT (TPR)-LIKE SUPERFAMILY PROTEIN"/>
    <property type="match status" value="1"/>
</dbReference>
<feature type="region of interest" description="Disordered" evidence="1">
    <location>
        <begin position="17"/>
        <end position="62"/>
    </location>
</feature>
<evidence type="ECO:0000256" key="1">
    <source>
        <dbReference type="SAM" id="MobiDB-lite"/>
    </source>
</evidence>
<dbReference type="Proteomes" id="UP000701853">
    <property type="component" value="Chromosome 6"/>
</dbReference>
<sequence>MLLRSSSTPILYIPQSSTVADSCHRSSPKPISMTASRHDKIQRTPSDGNMRQTAVPKKPRLPPLMNIRSIGSQDSLKDEGTDNIDLSMLLLAGGDVGSKDRAQGFGDHCEGKQMMDDYYQNMIKTYPGETLLLANYVKFLKEVRGDLVKAEEYCERAVLVKPDDGEVLSIYGDLIWTNHRDEARAQSFFDRAVQASPNDWAPVSILAVRYRHLGLGIDTYVLYQSVSQGIGTMSLVLVPNHVIASYARYLWDAEEEEEKKGKGEEHQMNGSNSCTPQPPPHGHGPFPHRPPWFTATAY</sequence>
<dbReference type="Gene3D" id="1.25.40.10">
    <property type="entry name" value="Tetratricopeptide repeat domain"/>
    <property type="match status" value="1"/>
</dbReference>
<keyword evidence="3" id="KW-1185">Reference proteome</keyword>
<feature type="region of interest" description="Disordered" evidence="1">
    <location>
        <begin position="257"/>
        <end position="298"/>
    </location>
</feature>